<feature type="domain" description="Calcineurin-like phosphoesterase" evidence="2">
    <location>
        <begin position="158"/>
        <end position="339"/>
    </location>
</feature>
<keyword evidence="1" id="KW-0472">Membrane</keyword>
<feature type="transmembrane region" description="Helical" evidence="1">
    <location>
        <begin position="70"/>
        <end position="92"/>
    </location>
</feature>
<protein>
    <recommendedName>
        <fullName evidence="2">Calcineurin-like phosphoesterase domain-containing protein</fullName>
    </recommendedName>
</protein>
<proteinExistence type="predicted"/>
<dbReference type="Pfam" id="PF00149">
    <property type="entry name" value="Metallophos"/>
    <property type="match status" value="1"/>
</dbReference>
<dbReference type="SUPFAM" id="SSF56300">
    <property type="entry name" value="Metallo-dependent phosphatases"/>
    <property type="match status" value="1"/>
</dbReference>
<dbReference type="RefSeq" id="WP_075714612.1">
    <property type="nucleotide sequence ID" value="NZ_MJIE01000001.1"/>
</dbReference>
<feature type="transmembrane region" description="Helical" evidence="1">
    <location>
        <begin position="6"/>
        <end position="25"/>
    </location>
</feature>
<dbReference type="InterPro" id="IPR004843">
    <property type="entry name" value="Calcineurin-like_PHP"/>
</dbReference>
<keyword evidence="4" id="KW-1185">Reference proteome</keyword>
<keyword evidence="1" id="KW-0812">Transmembrane</keyword>
<evidence type="ECO:0000256" key="1">
    <source>
        <dbReference type="SAM" id="Phobius"/>
    </source>
</evidence>
<feature type="transmembrane region" description="Helical" evidence="1">
    <location>
        <begin position="112"/>
        <end position="134"/>
    </location>
</feature>
<dbReference type="AlphaFoldDB" id="A0A1Q9JKK4"/>
<dbReference type="InterPro" id="IPR029052">
    <property type="entry name" value="Metallo-depent_PP-like"/>
</dbReference>
<dbReference type="Proteomes" id="UP000187404">
    <property type="component" value="Unassembled WGS sequence"/>
</dbReference>
<evidence type="ECO:0000259" key="2">
    <source>
        <dbReference type="Pfam" id="PF00149"/>
    </source>
</evidence>
<evidence type="ECO:0000313" key="3">
    <source>
        <dbReference type="EMBL" id="OLR56743.1"/>
    </source>
</evidence>
<comment type="caution">
    <text evidence="3">The sequence shown here is derived from an EMBL/GenBank/DDBJ whole genome shotgun (WGS) entry which is preliminary data.</text>
</comment>
<sequence>MVEIIVLAIYALLILYTLSQLNHWLKLISHGVLLRAIVDVLYILFALLPIGGCYLSDGTLKNAMTGNGNIWLGFLVYFGMCLVFFHIIRFFVWIFSHSHHKDDQATRKKHPWAGLFVLFMCVLVSLSLTTYGTINAHKIHTVKYNVTLSKKTAARGKLKIVLISDLHLDTNTYEEQLRAMVREINRQNADIVVIAGDTFSGSYSAVRDPDTYETILKGIRSRQGVYAVYGNHDVEEKLLCGFNVSRKRPMRSAGMEEFMTKAGITPLDDKTVFINGAQIVGRLDGEQTGTDSAKRASIASLTGSLDTKMPVLVIEHEPTDFKNLSSCGVDLVLSGHTHAGQFFPCTVAMPFISQNAYGLKSIHGVYSIVTSGAGYYGPPIRIGTHSEIAVINLNY</sequence>
<dbReference type="CDD" id="cd07385">
    <property type="entry name" value="MPP_YkuE_C"/>
    <property type="match status" value="1"/>
</dbReference>
<gene>
    <name evidence="3" type="ORF">BHK98_12120</name>
</gene>
<evidence type="ECO:0000313" key="4">
    <source>
        <dbReference type="Proteomes" id="UP000187404"/>
    </source>
</evidence>
<dbReference type="OrthoDB" id="9780884at2"/>
<dbReference type="InterPro" id="IPR051158">
    <property type="entry name" value="Metallophosphoesterase_sf"/>
</dbReference>
<organism evidence="3 4">
    <name type="scientific">Hornefia porci</name>
    <dbReference type="NCBI Taxonomy" id="2652292"/>
    <lineage>
        <taxon>Bacteria</taxon>
        <taxon>Bacillati</taxon>
        <taxon>Bacillota</taxon>
        <taxon>Clostridia</taxon>
        <taxon>Peptostreptococcales</taxon>
        <taxon>Anaerovoracaceae</taxon>
        <taxon>Hornefia</taxon>
    </lineage>
</organism>
<dbReference type="EMBL" id="MJIE01000001">
    <property type="protein sequence ID" value="OLR56743.1"/>
    <property type="molecule type" value="Genomic_DNA"/>
</dbReference>
<accession>A0A1Q9JKK4</accession>
<dbReference type="PANTHER" id="PTHR31302:SF0">
    <property type="entry name" value="TRANSMEMBRANE PROTEIN WITH METALLOPHOSPHOESTERASE DOMAIN"/>
    <property type="match status" value="1"/>
</dbReference>
<dbReference type="PANTHER" id="PTHR31302">
    <property type="entry name" value="TRANSMEMBRANE PROTEIN WITH METALLOPHOSPHOESTERASE DOMAIN-RELATED"/>
    <property type="match status" value="1"/>
</dbReference>
<name>A0A1Q9JKK4_9FIRM</name>
<reference evidence="3 4" key="1">
    <citation type="journal article" date="2016" name="Appl. Environ. Microbiol.">
        <title>Function and Phylogeny of Bacterial Butyryl Coenzyme A:Acetate Transferases and Their Diversity in the Proximal Colon of Swine.</title>
        <authorList>
            <person name="Trachsel J."/>
            <person name="Bayles D.O."/>
            <person name="Looft T."/>
            <person name="Levine U.Y."/>
            <person name="Allen H.K."/>
        </authorList>
    </citation>
    <scope>NUCLEOTIDE SEQUENCE [LARGE SCALE GENOMIC DNA]</scope>
    <source>
        <strain evidence="3 4">68-3-10</strain>
    </source>
</reference>
<dbReference type="GO" id="GO:0016787">
    <property type="term" value="F:hydrolase activity"/>
    <property type="evidence" value="ECO:0007669"/>
    <property type="project" value="InterPro"/>
</dbReference>
<dbReference type="Gene3D" id="3.60.21.10">
    <property type="match status" value="1"/>
</dbReference>
<feature type="transmembrane region" description="Helical" evidence="1">
    <location>
        <begin position="32"/>
        <end position="50"/>
    </location>
</feature>
<keyword evidence="1" id="KW-1133">Transmembrane helix</keyword>